<name>A0AAE3M0T4_9BACT</name>
<gene>
    <name evidence="1" type="ORF">OM075_00470</name>
</gene>
<accession>A0AAE3M0T4</accession>
<sequence length="103" mass="12746">MNIHRQIDANTILHYIEANNWHYNDKDEMVIDVFELSFAFYDCHYFVFLPKKYIEENFSFGMTMEGDSKLFESFEEAIEDEHWELIKKKCRQYEMWHSRFLNN</sequence>
<dbReference type="Proteomes" id="UP001209229">
    <property type="component" value="Unassembled WGS sequence"/>
</dbReference>
<keyword evidence="2" id="KW-1185">Reference proteome</keyword>
<organism evidence="1 2">
    <name type="scientific">Plebeiibacterium sediminum</name>
    <dbReference type="NCBI Taxonomy" id="2992112"/>
    <lineage>
        <taxon>Bacteria</taxon>
        <taxon>Pseudomonadati</taxon>
        <taxon>Bacteroidota</taxon>
        <taxon>Bacteroidia</taxon>
        <taxon>Marinilabiliales</taxon>
        <taxon>Marinilabiliaceae</taxon>
        <taxon>Plebeiibacterium</taxon>
    </lineage>
</organism>
<dbReference type="AlphaFoldDB" id="A0AAE3M0T4"/>
<dbReference type="RefSeq" id="WP_301188484.1">
    <property type="nucleotide sequence ID" value="NZ_JAPDPJ010000001.1"/>
</dbReference>
<evidence type="ECO:0000313" key="2">
    <source>
        <dbReference type="Proteomes" id="UP001209229"/>
    </source>
</evidence>
<comment type="caution">
    <text evidence="1">The sequence shown here is derived from an EMBL/GenBank/DDBJ whole genome shotgun (WGS) entry which is preliminary data.</text>
</comment>
<reference evidence="1" key="1">
    <citation type="submission" date="2022-10" db="EMBL/GenBank/DDBJ databases">
        <authorList>
            <person name="Yu W.X."/>
        </authorList>
    </citation>
    <scope>NUCLEOTIDE SEQUENCE</scope>
    <source>
        <strain evidence="1">AAT</strain>
    </source>
</reference>
<evidence type="ECO:0000313" key="1">
    <source>
        <dbReference type="EMBL" id="MCW3784913.1"/>
    </source>
</evidence>
<protein>
    <submittedName>
        <fullName evidence="1">Uncharacterized protein</fullName>
    </submittedName>
</protein>
<proteinExistence type="predicted"/>
<dbReference type="EMBL" id="JAPDPJ010000001">
    <property type="protein sequence ID" value="MCW3784913.1"/>
    <property type="molecule type" value="Genomic_DNA"/>
</dbReference>